<feature type="chain" id="PRO_5019391938" description="Acyl-protein thioesterase 1" evidence="15">
    <location>
        <begin position="20"/>
        <end position="272"/>
    </location>
</feature>
<feature type="domain" description="Phospholipase/carboxylesterase/thioesterase" evidence="16">
    <location>
        <begin position="50"/>
        <end position="265"/>
    </location>
</feature>
<evidence type="ECO:0000256" key="1">
    <source>
        <dbReference type="ARBA" id="ARBA00004123"/>
    </source>
</evidence>
<dbReference type="GO" id="GO:0005634">
    <property type="term" value="C:nucleus"/>
    <property type="evidence" value="ECO:0007669"/>
    <property type="project" value="UniProtKB-SubCell"/>
</dbReference>
<dbReference type="InterPro" id="IPR050565">
    <property type="entry name" value="LYPA1-2/EST-like"/>
</dbReference>
<dbReference type="GO" id="GO:0008474">
    <property type="term" value="F:palmitoyl-(protein) hydrolase activity"/>
    <property type="evidence" value="ECO:0007669"/>
    <property type="project" value="UniProtKB-EC"/>
</dbReference>
<dbReference type="PANTHER" id="PTHR10655:SF17">
    <property type="entry name" value="LYSOPHOSPHOLIPASE-LIKE PROTEIN 1"/>
    <property type="match status" value="1"/>
</dbReference>
<keyword evidence="7" id="KW-0963">Cytoplasm</keyword>
<dbReference type="PANTHER" id="PTHR10655">
    <property type="entry name" value="LYSOPHOSPHOLIPASE-RELATED"/>
    <property type="match status" value="1"/>
</dbReference>
<accession>A0A433QL46</accession>
<evidence type="ECO:0000256" key="2">
    <source>
        <dbReference type="ARBA" id="ARBA00004496"/>
    </source>
</evidence>
<dbReference type="GO" id="GO:0006631">
    <property type="term" value="P:fatty acid metabolic process"/>
    <property type="evidence" value="ECO:0007669"/>
    <property type="project" value="UniProtKB-KW"/>
</dbReference>
<dbReference type="EMBL" id="RBNJ01003809">
    <property type="protein sequence ID" value="RUS30499.1"/>
    <property type="molecule type" value="Genomic_DNA"/>
</dbReference>
<comment type="subcellular location">
    <subcellularLocation>
        <location evidence="2">Cytoplasm</location>
    </subcellularLocation>
    <subcellularLocation>
        <location evidence="1">Nucleus</location>
    </subcellularLocation>
</comment>
<evidence type="ECO:0000256" key="10">
    <source>
        <dbReference type="ARBA" id="ARBA00023098"/>
    </source>
</evidence>
<keyword evidence="18" id="KW-1185">Reference proteome</keyword>
<evidence type="ECO:0000256" key="8">
    <source>
        <dbReference type="ARBA" id="ARBA00022801"/>
    </source>
</evidence>
<dbReference type="SUPFAM" id="SSF53474">
    <property type="entry name" value="alpha/beta-Hydrolases"/>
    <property type="match status" value="1"/>
</dbReference>
<reference evidence="17 18" key="1">
    <citation type="journal article" date="2018" name="New Phytol.">
        <title>Phylogenomics of Endogonaceae and evolution of mycorrhizas within Mucoromycota.</title>
        <authorList>
            <person name="Chang Y."/>
            <person name="Desiro A."/>
            <person name="Na H."/>
            <person name="Sandor L."/>
            <person name="Lipzen A."/>
            <person name="Clum A."/>
            <person name="Barry K."/>
            <person name="Grigoriev I.V."/>
            <person name="Martin F.M."/>
            <person name="Stajich J.E."/>
            <person name="Smith M.E."/>
            <person name="Bonito G."/>
            <person name="Spatafora J.W."/>
        </authorList>
    </citation>
    <scope>NUCLEOTIDE SEQUENCE [LARGE SCALE GENOMIC DNA]</scope>
    <source>
        <strain evidence="17 18">AD002</strain>
    </source>
</reference>
<keyword evidence="8" id="KW-0378">Hydrolase</keyword>
<organism evidence="17 18">
    <name type="scientific">Jimgerdemannia flammicorona</name>
    <dbReference type="NCBI Taxonomy" id="994334"/>
    <lineage>
        <taxon>Eukaryota</taxon>
        <taxon>Fungi</taxon>
        <taxon>Fungi incertae sedis</taxon>
        <taxon>Mucoromycota</taxon>
        <taxon>Mucoromycotina</taxon>
        <taxon>Endogonomycetes</taxon>
        <taxon>Endogonales</taxon>
        <taxon>Endogonaceae</taxon>
        <taxon>Jimgerdemannia</taxon>
    </lineage>
</organism>
<evidence type="ECO:0000256" key="13">
    <source>
        <dbReference type="ARBA" id="ARBA00031195"/>
    </source>
</evidence>
<keyword evidence="15" id="KW-0732">Signal</keyword>
<dbReference type="GO" id="GO:0052689">
    <property type="term" value="F:carboxylic ester hydrolase activity"/>
    <property type="evidence" value="ECO:0007669"/>
    <property type="project" value="UniProtKB-KW"/>
</dbReference>
<evidence type="ECO:0000256" key="15">
    <source>
        <dbReference type="SAM" id="SignalP"/>
    </source>
</evidence>
<evidence type="ECO:0000256" key="4">
    <source>
        <dbReference type="ARBA" id="ARBA00012423"/>
    </source>
</evidence>
<evidence type="ECO:0000256" key="12">
    <source>
        <dbReference type="ARBA" id="ARBA00029392"/>
    </source>
</evidence>
<dbReference type="FunFam" id="3.40.50.1820:FF:000276">
    <property type="entry name" value="Acyl-protein thioesterase 1"/>
    <property type="match status" value="1"/>
</dbReference>
<comment type="caution">
    <text evidence="17">The sequence shown here is derived from an EMBL/GenBank/DDBJ whole genome shotgun (WGS) entry which is preliminary data.</text>
</comment>
<evidence type="ECO:0000259" key="16">
    <source>
        <dbReference type="Pfam" id="PF02230"/>
    </source>
</evidence>
<evidence type="ECO:0000313" key="17">
    <source>
        <dbReference type="EMBL" id="RUS30499.1"/>
    </source>
</evidence>
<evidence type="ECO:0000256" key="6">
    <source>
        <dbReference type="ARBA" id="ARBA00022487"/>
    </source>
</evidence>
<dbReference type="EC" id="3.1.2.22" evidence="4"/>
<evidence type="ECO:0000313" key="18">
    <source>
        <dbReference type="Proteomes" id="UP000274822"/>
    </source>
</evidence>
<feature type="signal peptide" evidence="15">
    <location>
        <begin position="1"/>
        <end position="19"/>
    </location>
</feature>
<gene>
    <name evidence="17" type="ORF">BC938DRAFT_479315</name>
</gene>
<comment type="similarity">
    <text evidence="3">Belongs to the AB hydrolase superfamily. AB hydrolase 2 family.</text>
</comment>
<dbReference type="Pfam" id="PF02230">
    <property type="entry name" value="Abhydrolase_2"/>
    <property type="match status" value="1"/>
</dbReference>
<evidence type="ECO:0000256" key="3">
    <source>
        <dbReference type="ARBA" id="ARBA00006499"/>
    </source>
</evidence>
<dbReference type="InterPro" id="IPR003140">
    <property type="entry name" value="PLipase/COase/thioEstase"/>
</dbReference>
<keyword evidence="11" id="KW-0539">Nucleus</keyword>
<keyword evidence="6" id="KW-0719">Serine esterase</keyword>
<comment type="function">
    <text evidence="12">Hydrolyzes fatty acids from S-acylated cysteine residues in proteins with a strong preference for palmitoylated G-alpha proteins over other acyl substrates. Mediates the deacylation of G-alpha proteins such as GPA1 in vivo, but has weak or no activity toward palmitoylated Ras proteins. Has weak lysophospholipase activity in vitro; however such activity may not exist in vivo.</text>
</comment>
<dbReference type="Proteomes" id="UP000274822">
    <property type="component" value="Unassembled WGS sequence"/>
</dbReference>
<keyword evidence="9" id="KW-0276">Fatty acid metabolism</keyword>
<evidence type="ECO:0000256" key="7">
    <source>
        <dbReference type="ARBA" id="ARBA00022490"/>
    </source>
</evidence>
<evidence type="ECO:0000256" key="5">
    <source>
        <dbReference type="ARBA" id="ARBA00014923"/>
    </source>
</evidence>
<keyword evidence="10" id="KW-0443">Lipid metabolism</keyword>
<dbReference type="Gene3D" id="3.40.50.1820">
    <property type="entry name" value="alpha/beta hydrolase"/>
    <property type="match status" value="1"/>
</dbReference>
<evidence type="ECO:0000256" key="9">
    <source>
        <dbReference type="ARBA" id="ARBA00022832"/>
    </source>
</evidence>
<dbReference type="AlphaFoldDB" id="A0A433QL46"/>
<proteinExistence type="inferred from homology"/>
<dbReference type="InterPro" id="IPR029058">
    <property type="entry name" value="AB_hydrolase_fold"/>
</dbReference>
<dbReference type="GO" id="GO:0005737">
    <property type="term" value="C:cytoplasm"/>
    <property type="evidence" value="ECO:0007669"/>
    <property type="project" value="UniProtKB-SubCell"/>
</dbReference>
<sequence>MKNPTRLFLGALSLGVLYAFHRSNNFSTSSTKPSLPTPTMASSATRPLTAVIQKARNTHTATVFFMHGLGDSGDGWAPVARELSQLPSLQHIKWVLPNAPIQPVTLNYGMSMPSWYDITSLASLDETASEPGIMESAGRVSNLIKEEIETGIPSERIVVAGFSQGSVVALTIGLTSPSKFAGILVLSGYLPLRNKIFTLASEANKRIPIFQGHGDADAVVNYRFGHQSSKVLQENNYDVRFKTYSGMGHSTSDKELRDVAAFLKEVLPEQAA</sequence>
<evidence type="ECO:0000256" key="14">
    <source>
        <dbReference type="ARBA" id="ARBA00047337"/>
    </source>
</evidence>
<evidence type="ECO:0000256" key="11">
    <source>
        <dbReference type="ARBA" id="ARBA00023242"/>
    </source>
</evidence>
<protein>
    <recommendedName>
        <fullName evidence="5">Acyl-protein thioesterase 1</fullName>
        <ecNumber evidence="4">3.1.2.22</ecNumber>
    </recommendedName>
    <alternativeName>
        <fullName evidence="13">Palmitoyl-protein hydrolase</fullName>
    </alternativeName>
</protein>
<comment type="catalytic activity">
    <reaction evidence="14">
        <text>S-hexadecanoyl-L-cysteinyl-[protein] + H2O = L-cysteinyl-[protein] + hexadecanoate + H(+)</text>
        <dbReference type="Rhea" id="RHEA:19233"/>
        <dbReference type="Rhea" id="RHEA-COMP:10131"/>
        <dbReference type="Rhea" id="RHEA-COMP:11032"/>
        <dbReference type="ChEBI" id="CHEBI:7896"/>
        <dbReference type="ChEBI" id="CHEBI:15377"/>
        <dbReference type="ChEBI" id="CHEBI:15378"/>
        <dbReference type="ChEBI" id="CHEBI:29950"/>
        <dbReference type="ChEBI" id="CHEBI:74151"/>
        <dbReference type="EC" id="3.1.2.22"/>
    </reaction>
</comment>
<name>A0A433QL46_9FUNG</name>